<evidence type="ECO:0000313" key="2">
    <source>
        <dbReference type="Proteomes" id="UP000436692"/>
    </source>
</evidence>
<sequence>MMEALEAMTYAQEDWCEQGWCFRLYLTSPTSEAAIDALEVLTLMKYLITSRVVSTIDPAEVTRQGFVIGSALADGCVRIQICWWTLGGELHREAILWGPSTRCWEQLPPWEIGNTNEIIVITREAADFFQSLRK</sequence>
<gene>
    <name evidence="1" type="ORF">GOZ95_12510</name>
</gene>
<dbReference type="Proteomes" id="UP000436692">
    <property type="component" value="Unassembled WGS sequence"/>
</dbReference>
<organism evidence="1 2">
    <name type="scientific">Agrobacterium vitis</name>
    <name type="common">Rhizobium vitis</name>
    <dbReference type="NCBI Taxonomy" id="373"/>
    <lineage>
        <taxon>Bacteria</taxon>
        <taxon>Pseudomonadati</taxon>
        <taxon>Pseudomonadota</taxon>
        <taxon>Alphaproteobacteria</taxon>
        <taxon>Hyphomicrobiales</taxon>
        <taxon>Rhizobiaceae</taxon>
        <taxon>Rhizobium/Agrobacterium group</taxon>
        <taxon>Agrobacterium</taxon>
    </lineage>
</organism>
<name>A0AAE4WDB6_AGRVI</name>
<dbReference type="RefSeq" id="WP_156548163.1">
    <property type="nucleotide sequence ID" value="NZ_JABAEJ010000005.1"/>
</dbReference>
<comment type="caution">
    <text evidence="1">The sequence shown here is derived from an EMBL/GenBank/DDBJ whole genome shotgun (WGS) entry which is preliminary data.</text>
</comment>
<protein>
    <submittedName>
        <fullName evidence="1">Uncharacterized protein</fullName>
    </submittedName>
</protein>
<proteinExistence type="predicted"/>
<dbReference type="EMBL" id="WPHM01000005">
    <property type="protein sequence ID" value="MUZ58274.1"/>
    <property type="molecule type" value="Genomic_DNA"/>
</dbReference>
<dbReference type="AlphaFoldDB" id="A0AAE4WDB6"/>
<evidence type="ECO:0000313" key="1">
    <source>
        <dbReference type="EMBL" id="MUZ58274.1"/>
    </source>
</evidence>
<reference evidence="1 2" key="1">
    <citation type="submission" date="2019-12" db="EMBL/GenBank/DDBJ databases">
        <title>Whole-genome sequencing of Allorhizobium vitis.</title>
        <authorList>
            <person name="Gan H.M."/>
            <person name="Szegedi E."/>
            <person name="Burr T."/>
            <person name="Savka M.A."/>
        </authorList>
    </citation>
    <scope>NUCLEOTIDE SEQUENCE [LARGE SCALE GENOMIC DNA]</scope>
    <source>
        <strain evidence="1 2">CG989</strain>
    </source>
</reference>
<accession>A0AAE4WDB6</accession>